<evidence type="ECO:0000313" key="11">
    <source>
        <dbReference type="Proteomes" id="UP000562464"/>
    </source>
</evidence>
<dbReference type="RefSeq" id="WP_183538814.1">
    <property type="nucleotide sequence ID" value="NZ_JACHHV010000004.1"/>
</dbReference>
<evidence type="ECO:0000256" key="6">
    <source>
        <dbReference type="ARBA" id="ARBA00022777"/>
    </source>
</evidence>
<feature type="domain" description="Histidine kinase" evidence="9">
    <location>
        <begin position="239"/>
        <end position="450"/>
    </location>
</feature>
<evidence type="ECO:0000313" key="10">
    <source>
        <dbReference type="EMBL" id="MBB5887540.1"/>
    </source>
</evidence>
<dbReference type="Proteomes" id="UP000562464">
    <property type="component" value="Unassembled WGS sequence"/>
</dbReference>
<keyword evidence="8" id="KW-0812">Transmembrane</keyword>
<dbReference type="SUPFAM" id="SSF47384">
    <property type="entry name" value="Homodimeric domain of signal transducing histidine kinase"/>
    <property type="match status" value="1"/>
</dbReference>
<evidence type="ECO:0000256" key="1">
    <source>
        <dbReference type="ARBA" id="ARBA00000085"/>
    </source>
</evidence>
<evidence type="ECO:0000256" key="2">
    <source>
        <dbReference type="ARBA" id="ARBA00004370"/>
    </source>
</evidence>
<keyword evidence="8" id="KW-1133">Transmembrane helix</keyword>
<dbReference type="CDD" id="cd00075">
    <property type="entry name" value="HATPase"/>
    <property type="match status" value="1"/>
</dbReference>
<gene>
    <name evidence="10" type="ORF">HNQ37_000411</name>
</gene>
<dbReference type="SMART" id="SM00388">
    <property type="entry name" value="HisKA"/>
    <property type="match status" value="1"/>
</dbReference>
<dbReference type="PANTHER" id="PTHR45453">
    <property type="entry name" value="PHOSPHATE REGULON SENSOR PROTEIN PHOR"/>
    <property type="match status" value="1"/>
</dbReference>
<name>A0A841C8I6_9LACT</name>
<dbReference type="PANTHER" id="PTHR45453:SF1">
    <property type="entry name" value="PHOSPHATE REGULON SENSOR PROTEIN PHOR"/>
    <property type="match status" value="1"/>
</dbReference>
<dbReference type="InterPro" id="IPR004358">
    <property type="entry name" value="Sig_transdc_His_kin-like_C"/>
</dbReference>
<dbReference type="EMBL" id="JACHHV010000004">
    <property type="protein sequence ID" value="MBB5887540.1"/>
    <property type="molecule type" value="Genomic_DNA"/>
</dbReference>
<organism evidence="10 11">
    <name type="scientific">Lactovum miscens</name>
    <dbReference type="NCBI Taxonomy" id="190387"/>
    <lineage>
        <taxon>Bacteria</taxon>
        <taxon>Bacillati</taxon>
        <taxon>Bacillota</taxon>
        <taxon>Bacilli</taxon>
        <taxon>Lactobacillales</taxon>
        <taxon>Streptococcaceae</taxon>
        <taxon>Lactovum</taxon>
    </lineage>
</organism>
<dbReference type="SMART" id="SM00387">
    <property type="entry name" value="HATPase_c"/>
    <property type="match status" value="1"/>
</dbReference>
<evidence type="ECO:0000256" key="8">
    <source>
        <dbReference type="SAM" id="Phobius"/>
    </source>
</evidence>
<dbReference type="InterPro" id="IPR005467">
    <property type="entry name" value="His_kinase_dom"/>
</dbReference>
<dbReference type="PRINTS" id="PR00344">
    <property type="entry name" value="BCTRLSENSOR"/>
</dbReference>
<dbReference type="InterPro" id="IPR050351">
    <property type="entry name" value="BphY/WalK/GraS-like"/>
</dbReference>
<evidence type="ECO:0000256" key="3">
    <source>
        <dbReference type="ARBA" id="ARBA00012438"/>
    </source>
</evidence>
<keyword evidence="6 10" id="KW-0418">Kinase</keyword>
<dbReference type="Gene3D" id="3.30.565.10">
    <property type="entry name" value="Histidine kinase-like ATPase, C-terminal domain"/>
    <property type="match status" value="1"/>
</dbReference>
<evidence type="ECO:0000256" key="7">
    <source>
        <dbReference type="ARBA" id="ARBA00023012"/>
    </source>
</evidence>
<dbReference type="CDD" id="cd00082">
    <property type="entry name" value="HisKA"/>
    <property type="match status" value="1"/>
</dbReference>
<dbReference type="AlphaFoldDB" id="A0A841C8I6"/>
<keyword evidence="4" id="KW-0597">Phosphoprotein</keyword>
<dbReference type="InterPro" id="IPR036890">
    <property type="entry name" value="HATPase_C_sf"/>
</dbReference>
<dbReference type="Gene3D" id="1.10.287.130">
    <property type="match status" value="1"/>
</dbReference>
<comment type="catalytic activity">
    <reaction evidence="1">
        <text>ATP + protein L-histidine = ADP + protein N-phospho-L-histidine.</text>
        <dbReference type="EC" id="2.7.13.3"/>
    </reaction>
</comment>
<dbReference type="GO" id="GO:0005886">
    <property type="term" value="C:plasma membrane"/>
    <property type="evidence" value="ECO:0007669"/>
    <property type="project" value="TreeGrafter"/>
</dbReference>
<dbReference type="Pfam" id="PF00512">
    <property type="entry name" value="HisKA"/>
    <property type="match status" value="1"/>
</dbReference>
<dbReference type="EC" id="2.7.13.3" evidence="3"/>
<reference evidence="10 11" key="1">
    <citation type="submission" date="2020-08" db="EMBL/GenBank/DDBJ databases">
        <title>Genomic Encyclopedia of Type Strains, Phase IV (KMG-IV): sequencing the most valuable type-strain genomes for metagenomic binning, comparative biology and taxonomic classification.</title>
        <authorList>
            <person name="Goeker M."/>
        </authorList>
    </citation>
    <scope>NUCLEOTIDE SEQUENCE [LARGE SCALE GENOMIC DNA]</scope>
    <source>
        <strain evidence="10 11">DSM 14925</strain>
    </source>
</reference>
<keyword evidence="8" id="KW-0472">Membrane</keyword>
<dbReference type="Pfam" id="PF02518">
    <property type="entry name" value="HATPase_c"/>
    <property type="match status" value="1"/>
</dbReference>
<evidence type="ECO:0000256" key="4">
    <source>
        <dbReference type="ARBA" id="ARBA00022553"/>
    </source>
</evidence>
<evidence type="ECO:0000259" key="9">
    <source>
        <dbReference type="PROSITE" id="PS50109"/>
    </source>
</evidence>
<proteinExistence type="predicted"/>
<feature type="transmembrane region" description="Helical" evidence="8">
    <location>
        <begin position="87"/>
        <end position="108"/>
    </location>
</feature>
<dbReference type="InterPro" id="IPR036097">
    <property type="entry name" value="HisK_dim/P_sf"/>
</dbReference>
<dbReference type="GO" id="GO:0000155">
    <property type="term" value="F:phosphorelay sensor kinase activity"/>
    <property type="evidence" value="ECO:0007669"/>
    <property type="project" value="InterPro"/>
</dbReference>
<dbReference type="InterPro" id="IPR003661">
    <property type="entry name" value="HisK_dim/P_dom"/>
</dbReference>
<keyword evidence="7" id="KW-0902">Two-component regulatory system</keyword>
<keyword evidence="11" id="KW-1185">Reference proteome</keyword>
<dbReference type="FunFam" id="1.10.287.130:FF:000001">
    <property type="entry name" value="Two-component sensor histidine kinase"/>
    <property type="match status" value="1"/>
</dbReference>
<evidence type="ECO:0000256" key="5">
    <source>
        <dbReference type="ARBA" id="ARBA00022679"/>
    </source>
</evidence>
<dbReference type="SUPFAM" id="SSF55874">
    <property type="entry name" value="ATPase domain of HSP90 chaperone/DNA topoisomerase II/histidine kinase"/>
    <property type="match status" value="1"/>
</dbReference>
<dbReference type="PROSITE" id="PS50109">
    <property type="entry name" value="HIS_KIN"/>
    <property type="match status" value="1"/>
</dbReference>
<keyword evidence="5 10" id="KW-0808">Transferase</keyword>
<sequence length="450" mass="51116">MTLQNDTNRTRNELEKIIQSNPLVTKADSMTILPKDSQSPVTKAIKQGADYSREVSISSITITEANTKDGKVLEYVSLKRNRTSITFPIQLIIGLDVIFFFITLYFILIKNEKPELSPPIEILSKKAENNFAFTEFFQFPIFIFDNHGEIKFANSSFRNEFSPDQNIYQFSEHIDFLSFLLKKMLNPSLQDKLIHFEKLDADYEVNFHPLPDNERFMVTMNDVTVYKNAVNAQKELVANISHELKTPLTSIHGFSDLLENIPDLSVEKRQEFAKLISKESSRLLDLVSDIISLSKPQLSGIEMNSVQPQLIIESALQNLQQSIEHKKLIIKTELEDVTISSNEKRLQVILKNLIENAIFYANMNGKITIQLFKDNYGKTIFSISNTGPGLNNIEKSQIFERFYRSTNAGTFNPSGTGLGLAIVQKNLKELGGTIVVESQVGQETTFQVRL</sequence>
<dbReference type="InterPro" id="IPR003594">
    <property type="entry name" value="HATPase_dom"/>
</dbReference>
<comment type="subcellular location">
    <subcellularLocation>
        <location evidence="2">Membrane</location>
    </subcellularLocation>
</comment>
<dbReference type="GO" id="GO:0016036">
    <property type="term" value="P:cellular response to phosphate starvation"/>
    <property type="evidence" value="ECO:0007669"/>
    <property type="project" value="TreeGrafter"/>
</dbReference>
<protein>
    <recommendedName>
        <fullName evidence="3">histidine kinase</fullName>
        <ecNumber evidence="3">2.7.13.3</ecNumber>
    </recommendedName>
</protein>
<accession>A0A841C8I6</accession>
<dbReference type="GO" id="GO:0004721">
    <property type="term" value="F:phosphoprotein phosphatase activity"/>
    <property type="evidence" value="ECO:0007669"/>
    <property type="project" value="TreeGrafter"/>
</dbReference>
<comment type="caution">
    <text evidence="10">The sequence shown here is derived from an EMBL/GenBank/DDBJ whole genome shotgun (WGS) entry which is preliminary data.</text>
</comment>